<reference evidence="5 6" key="1">
    <citation type="submission" date="2012-04" db="EMBL/GenBank/DDBJ databases">
        <title>The Genome Sequence of Saprolegnia declina VS20.</title>
        <authorList>
            <consortium name="The Broad Institute Genome Sequencing Platform"/>
            <person name="Russ C."/>
            <person name="Nusbaum C."/>
            <person name="Tyler B."/>
            <person name="van West P."/>
            <person name="Dieguez-Uribeondo J."/>
            <person name="de Bruijn I."/>
            <person name="Tripathy S."/>
            <person name="Jiang R."/>
            <person name="Young S.K."/>
            <person name="Zeng Q."/>
            <person name="Gargeya S."/>
            <person name="Fitzgerald M."/>
            <person name="Haas B."/>
            <person name="Abouelleil A."/>
            <person name="Alvarado L."/>
            <person name="Arachchi H.M."/>
            <person name="Berlin A."/>
            <person name="Chapman S.B."/>
            <person name="Goldberg J."/>
            <person name="Griggs A."/>
            <person name="Gujja S."/>
            <person name="Hansen M."/>
            <person name="Howarth C."/>
            <person name="Imamovic A."/>
            <person name="Larimer J."/>
            <person name="McCowen C."/>
            <person name="Montmayeur A."/>
            <person name="Murphy C."/>
            <person name="Neiman D."/>
            <person name="Pearson M."/>
            <person name="Priest M."/>
            <person name="Roberts A."/>
            <person name="Saif S."/>
            <person name="Shea T."/>
            <person name="Sisk P."/>
            <person name="Sykes S."/>
            <person name="Wortman J."/>
            <person name="Nusbaum C."/>
            <person name="Birren B."/>
        </authorList>
    </citation>
    <scope>NUCLEOTIDE SEQUENCE [LARGE SCALE GENOMIC DNA]</scope>
    <source>
        <strain evidence="5 6">VS20</strain>
    </source>
</reference>
<accession>T0PZ03</accession>
<dbReference type="STRING" id="1156394.T0PZ03"/>
<keyword evidence="3" id="KW-0862">Zinc</keyword>
<dbReference type="GeneID" id="19952282"/>
<dbReference type="EMBL" id="JH767173">
    <property type="protein sequence ID" value="EQC30794.1"/>
    <property type="molecule type" value="Genomic_DNA"/>
</dbReference>
<keyword evidence="6" id="KW-1185">Reference proteome</keyword>
<name>T0PZ03_SAPDV</name>
<evidence type="ECO:0000313" key="6">
    <source>
        <dbReference type="Proteomes" id="UP000030762"/>
    </source>
</evidence>
<dbReference type="Proteomes" id="UP000030762">
    <property type="component" value="Unassembled WGS sequence"/>
</dbReference>
<organism evidence="5 6">
    <name type="scientific">Saprolegnia diclina (strain VS20)</name>
    <dbReference type="NCBI Taxonomy" id="1156394"/>
    <lineage>
        <taxon>Eukaryota</taxon>
        <taxon>Sar</taxon>
        <taxon>Stramenopiles</taxon>
        <taxon>Oomycota</taxon>
        <taxon>Saprolegniomycetes</taxon>
        <taxon>Saprolegniales</taxon>
        <taxon>Saprolegniaceae</taxon>
        <taxon>Saprolegnia</taxon>
    </lineage>
</organism>
<dbReference type="InterPro" id="IPR013083">
    <property type="entry name" value="Znf_RING/FYVE/PHD"/>
</dbReference>
<protein>
    <submittedName>
        <fullName evidence="5">Uncharacterized protein</fullName>
    </submittedName>
</protein>
<dbReference type="AlphaFoldDB" id="T0PZ03"/>
<sequence length="119" mass="13523">MTARLVSESEDYDDELVSESEDYDDEPTAAVEKGALCLLCQARPRTAGMAHGYYIHIYCCFECGKKVFREQKVCDVCTRPIDRVMHVLPLSTQAEAWIRNVRESASQASDWSIESRPDQ</sequence>
<dbReference type="PANTHER" id="PTHR46858:SF5">
    <property type="entry name" value="E3 UBIQUITIN-PROTEIN LIGASE APD1-RELATED"/>
    <property type="match status" value="1"/>
</dbReference>
<evidence type="ECO:0000256" key="4">
    <source>
        <dbReference type="SAM" id="MobiDB-lite"/>
    </source>
</evidence>
<feature type="compositionally biased region" description="Acidic residues" evidence="4">
    <location>
        <begin position="8"/>
        <end position="26"/>
    </location>
</feature>
<feature type="region of interest" description="Disordered" evidence="4">
    <location>
        <begin position="1"/>
        <end position="26"/>
    </location>
</feature>
<evidence type="ECO:0000313" key="5">
    <source>
        <dbReference type="EMBL" id="EQC30794.1"/>
    </source>
</evidence>
<evidence type="ECO:0000256" key="2">
    <source>
        <dbReference type="ARBA" id="ARBA00022771"/>
    </source>
</evidence>
<proteinExistence type="predicted"/>
<keyword evidence="2" id="KW-0863">Zinc-finger</keyword>
<dbReference type="VEuPathDB" id="FungiDB:SDRG_11555"/>
<dbReference type="GO" id="GO:0008270">
    <property type="term" value="F:zinc ion binding"/>
    <property type="evidence" value="ECO:0007669"/>
    <property type="project" value="UniProtKB-KW"/>
</dbReference>
<dbReference type="GO" id="GO:0010468">
    <property type="term" value="P:regulation of gene expression"/>
    <property type="evidence" value="ECO:0007669"/>
    <property type="project" value="TreeGrafter"/>
</dbReference>
<evidence type="ECO:0000256" key="1">
    <source>
        <dbReference type="ARBA" id="ARBA00022723"/>
    </source>
</evidence>
<dbReference type="OrthoDB" id="24526at2759"/>
<dbReference type="GO" id="GO:0016567">
    <property type="term" value="P:protein ubiquitination"/>
    <property type="evidence" value="ECO:0007669"/>
    <property type="project" value="TreeGrafter"/>
</dbReference>
<keyword evidence="1" id="KW-0479">Metal-binding</keyword>
<evidence type="ECO:0000256" key="3">
    <source>
        <dbReference type="ARBA" id="ARBA00022833"/>
    </source>
</evidence>
<gene>
    <name evidence="5" type="ORF">SDRG_11555</name>
</gene>
<dbReference type="RefSeq" id="XP_008615818.1">
    <property type="nucleotide sequence ID" value="XM_008617596.1"/>
</dbReference>
<dbReference type="InParanoid" id="T0PZ03"/>
<dbReference type="PANTHER" id="PTHR46858">
    <property type="entry name" value="OS05G0521000 PROTEIN"/>
    <property type="match status" value="1"/>
</dbReference>
<dbReference type="Gene3D" id="3.30.40.10">
    <property type="entry name" value="Zinc/RING finger domain, C3HC4 (zinc finger)"/>
    <property type="match status" value="1"/>
</dbReference>
<dbReference type="GO" id="GO:0061630">
    <property type="term" value="F:ubiquitin protein ligase activity"/>
    <property type="evidence" value="ECO:0007669"/>
    <property type="project" value="TreeGrafter"/>
</dbReference>